<keyword evidence="9 10" id="KW-0411">Iron-sulfur</keyword>
<evidence type="ECO:0000256" key="5">
    <source>
        <dbReference type="ARBA" id="ARBA00022691"/>
    </source>
</evidence>
<dbReference type="InterPro" id="IPR001989">
    <property type="entry name" value="Radical_activat_CS"/>
</dbReference>
<dbReference type="SUPFAM" id="SSF102114">
    <property type="entry name" value="Radical SAM enzymes"/>
    <property type="match status" value="1"/>
</dbReference>
<comment type="catalytic activity">
    <reaction evidence="10">
        <text>glycyl-[formate C-acetyltransferase] + reduced [flavodoxin] + S-adenosyl-L-methionine = glycin-2-yl radical-[formate C-acetyltransferase] + semiquinone [flavodoxin] + 5'-deoxyadenosine + L-methionine + H(+)</text>
        <dbReference type="Rhea" id="RHEA:19225"/>
        <dbReference type="Rhea" id="RHEA-COMP:10622"/>
        <dbReference type="Rhea" id="RHEA-COMP:12190"/>
        <dbReference type="Rhea" id="RHEA-COMP:12191"/>
        <dbReference type="Rhea" id="RHEA-COMP:14480"/>
        <dbReference type="ChEBI" id="CHEBI:15378"/>
        <dbReference type="ChEBI" id="CHEBI:17319"/>
        <dbReference type="ChEBI" id="CHEBI:29947"/>
        <dbReference type="ChEBI" id="CHEBI:32722"/>
        <dbReference type="ChEBI" id="CHEBI:57618"/>
        <dbReference type="ChEBI" id="CHEBI:57844"/>
        <dbReference type="ChEBI" id="CHEBI:59789"/>
        <dbReference type="ChEBI" id="CHEBI:140311"/>
        <dbReference type="EC" id="1.97.1.4"/>
    </reaction>
</comment>
<gene>
    <name evidence="12" type="primary">pflA</name>
    <name evidence="12" type="ORF">K8V82_05295</name>
</gene>
<keyword evidence="7 10" id="KW-0560">Oxidoreductase</keyword>
<evidence type="ECO:0000256" key="10">
    <source>
        <dbReference type="RuleBase" id="RU362053"/>
    </source>
</evidence>
<keyword evidence="4 10" id="KW-0004">4Fe-4S</keyword>
<dbReference type="Pfam" id="PF04055">
    <property type="entry name" value="Radical_SAM"/>
    <property type="match status" value="1"/>
</dbReference>
<dbReference type="InterPro" id="IPR058240">
    <property type="entry name" value="rSAM_sf"/>
</dbReference>
<accession>A0A921I165</accession>
<evidence type="ECO:0000256" key="3">
    <source>
        <dbReference type="ARBA" id="ARBA00021356"/>
    </source>
</evidence>
<evidence type="ECO:0000256" key="7">
    <source>
        <dbReference type="ARBA" id="ARBA00023002"/>
    </source>
</evidence>
<keyword evidence="10" id="KW-0963">Cytoplasm</keyword>
<dbReference type="CDD" id="cd01335">
    <property type="entry name" value="Radical_SAM"/>
    <property type="match status" value="1"/>
</dbReference>
<dbReference type="InterPro" id="IPR007197">
    <property type="entry name" value="rSAM"/>
</dbReference>
<comment type="function">
    <text evidence="1 10">Activation of pyruvate formate-lyase under anaerobic conditions by generation of an organic free radical, using S-adenosylmethionine and reduced flavodoxin as cosubstrates to produce 5'-deoxy-adenosine.</text>
</comment>
<dbReference type="PANTHER" id="PTHR30352">
    <property type="entry name" value="PYRUVATE FORMATE-LYASE-ACTIVATING ENZYME"/>
    <property type="match status" value="1"/>
</dbReference>
<dbReference type="InterPro" id="IPR034457">
    <property type="entry name" value="Organic_radical-activating"/>
</dbReference>
<dbReference type="EC" id="1.97.1.4" evidence="10"/>
<organism evidence="12 13">
    <name type="scientific">Lachnoclostridium phocaeense</name>
    <dbReference type="NCBI Taxonomy" id="1871021"/>
    <lineage>
        <taxon>Bacteria</taxon>
        <taxon>Bacillati</taxon>
        <taxon>Bacillota</taxon>
        <taxon>Clostridia</taxon>
        <taxon>Lachnospirales</taxon>
        <taxon>Lachnospiraceae</taxon>
    </lineage>
</organism>
<dbReference type="PANTHER" id="PTHR30352:SF5">
    <property type="entry name" value="PYRUVATE FORMATE-LYASE 1-ACTIVATING ENZYME"/>
    <property type="match status" value="1"/>
</dbReference>
<dbReference type="SFLD" id="SFLDG01066">
    <property type="entry name" value="organic_radical-activating_enz"/>
    <property type="match status" value="1"/>
</dbReference>
<feature type="domain" description="Radical SAM core" evidence="11">
    <location>
        <begin position="24"/>
        <end position="250"/>
    </location>
</feature>
<dbReference type="Proteomes" id="UP000769156">
    <property type="component" value="Unassembled WGS sequence"/>
</dbReference>
<evidence type="ECO:0000259" key="11">
    <source>
        <dbReference type="PROSITE" id="PS51918"/>
    </source>
</evidence>
<comment type="subcellular location">
    <subcellularLocation>
        <location evidence="10">Cytoplasm</location>
    </subcellularLocation>
</comment>
<dbReference type="PROSITE" id="PS51918">
    <property type="entry name" value="RADICAL_SAM"/>
    <property type="match status" value="1"/>
</dbReference>
<dbReference type="EMBL" id="DYVY01000084">
    <property type="protein sequence ID" value="HJF94190.1"/>
    <property type="molecule type" value="Genomic_DNA"/>
</dbReference>
<dbReference type="GO" id="GO:0043365">
    <property type="term" value="F:[formate-C-acetyltransferase]-activating enzyme activity"/>
    <property type="evidence" value="ECO:0007669"/>
    <property type="project" value="UniProtKB-UniRule"/>
</dbReference>
<dbReference type="InterPro" id="IPR013785">
    <property type="entry name" value="Aldolase_TIM"/>
</dbReference>
<evidence type="ECO:0000256" key="4">
    <source>
        <dbReference type="ARBA" id="ARBA00022485"/>
    </source>
</evidence>
<dbReference type="GO" id="GO:0016829">
    <property type="term" value="F:lyase activity"/>
    <property type="evidence" value="ECO:0007669"/>
    <property type="project" value="UniProtKB-KW"/>
</dbReference>
<evidence type="ECO:0000256" key="9">
    <source>
        <dbReference type="ARBA" id="ARBA00023014"/>
    </source>
</evidence>
<dbReference type="InterPro" id="IPR012839">
    <property type="entry name" value="Organic_radical_activase"/>
</dbReference>
<dbReference type="AlphaFoldDB" id="A0A921I165"/>
<dbReference type="GO" id="GO:0005737">
    <property type="term" value="C:cytoplasm"/>
    <property type="evidence" value="ECO:0007669"/>
    <property type="project" value="UniProtKB-SubCell"/>
</dbReference>
<dbReference type="PROSITE" id="PS01087">
    <property type="entry name" value="RADICAL_ACTIVATING"/>
    <property type="match status" value="1"/>
</dbReference>
<dbReference type="GO" id="GO:0051539">
    <property type="term" value="F:4 iron, 4 sulfur cluster binding"/>
    <property type="evidence" value="ECO:0007669"/>
    <property type="project" value="UniProtKB-UniRule"/>
</dbReference>
<keyword evidence="8 10" id="KW-0408">Iron</keyword>
<evidence type="ECO:0000256" key="6">
    <source>
        <dbReference type="ARBA" id="ARBA00022723"/>
    </source>
</evidence>
<proteinExistence type="inferred from homology"/>
<dbReference type="SFLD" id="SFLDS00029">
    <property type="entry name" value="Radical_SAM"/>
    <property type="match status" value="1"/>
</dbReference>
<reference evidence="12" key="2">
    <citation type="submission" date="2021-09" db="EMBL/GenBank/DDBJ databases">
        <authorList>
            <person name="Gilroy R."/>
        </authorList>
    </citation>
    <scope>NUCLEOTIDE SEQUENCE</scope>
    <source>
        <strain evidence="12">ChiSjej5B23-16112</strain>
    </source>
</reference>
<keyword evidence="5 10" id="KW-0949">S-adenosyl-L-methionine</keyword>
<keyword evidence="12" id="KW-0456">Lyase</keyword>
<protein>
    <recommendedName>
        <fullName evidence="3 10">Pyruvate formate-lyase-activating enzyme</fullName>
        <ecNumber evidence="10">1.97.1.4</ecNumber>
    </recommendedName>
</protein>
<evidence type="ECO:0000256" key="2">
    <source>
        <dbReference type="ARBA" id="ARBA00009777"/>
    </source>
</evidence>
<dbReference type="Gene3D" id="3.20.20.70">
    <property type="entry name" value="Aldolase class I"/>
    <property type="match status" value="1"/>
</dbReference>
<evidence type="ECO:0000256" key="8">
    <source>
        <dbReference type="ARBA" id="ARBA00023004"/>
    </source>
</evidence>
<comment type="caution">
    <text evidence="12">The sequence shown here is derived from an EMBL/GenBank/DDBJ whole genome shotgun (WGS) entry which is preliminary data.</text>
</comment>
<evidence type="ECO:0000256" key="1">
    <source>
        <dbReference type="ARBA" id="ARBA00003141"/>
    </source>
</evidence>
<name>A0A921I165_9FIRM</name>
<sequence length="258" mass="29210">MSSHVPSTRECKGYIHSIESCGTVDGPGIRYVVFFQGCPMRCRYCHNPDTWEYGKGTLMSVHEVLEGFYSNLPFYRNGGVTVTGGEPMMQMDFLIELFRDLKRNHIHTCIDSSGIMFNPHNERFMTQLAELLALTDLVLLDIKHISDVKHQSLTGHSNRQILAFARHLDEQGIPVWIRHVVVPGITLYREYLEGLGTFMASLHNVQALDVLPYHTLGKVKYEKLGLPYPLEGTREATKEEAAAARQIILAAYKKAKLC</sequence>
<dbReference type="PIRSF" id="PIRSF000371">
    <property type="entry name" value="PFL_act_enz"/>
    <property type="match status" value="1"/>
</dbReference>
<comment type="cofactor">
    <cofactor evidence="10">
        <name>[4Fe-4S] cluster</name>
        <dbReference type="ChEBI" id="CHEBI:49883"/>
    </cofactor>
    <text evidence="10">Binds 1 [4Fe-4S] cluster. The cluster is coordinated with 3 cysteines and an exchangeable S-adenosyl-L-methionine.</text>
</comment>
<keyword evidence="12" id="KW-0670">Pyruvate</keyword>
<reference evidence="12" key="1">
    <citation type="journal article" date="2021" name="PeerJ">
        <title>Extensive microbial diversity within the chicken gut microbiome revealed by metagenomics and culture.</title>
        <authorList>
            <person name="Gilroy R."/>
            <person name="Ravi A."/>
            <person name="Getino M."/>
            <person name="Pursley I."/>
            <person name="Horton D.L."/>
            <person name="Alikhan N.F."/>
            <person name="Baker D."/>
            <person name="Gharbi K."/>
            <person name="Hall N."/>
            <person name="Watson M."/>
            <person name="Adriaenssens E.M."/>
            <person name="Foster-Nyarko E."/>
            <person name="Jarju S."/>
            <person name="Secka A."/>
            <person name="Antonio M."/>
            <person name="Oren A."/>
            <person name="Chaudhuri R.R."/>
            <person name="La Ragione R."/>
            <person name="Hildebrand F."/>
            <person name="Pallen M.J."/>
        </authorList>
    </citation>
    <scope>NUCLEOTIDE SEQUENCE</scope>
    <source>
        <strain evidence="12">ChiSjej5B23-16112</strain>
    </source>
</reference>
<keyword evidence="6 10" id="KW-0479">Metal-binding</keyword>
<evidence type="ECO:0000313" key="13">
    <source>
        <dbReference type="Proteomes" id="UP000769156"/>
    </source>
</evidence>
<dbReference type="GO" id="GO:0046872">
    <property type="term" value="F:metal ion binding"/>
    <property type="evidence" value="ECO:0007669"/>
    <property type="project" value="UniProtKB-UniRule"/>
</dbReference>
<dbReference type="NCBIfam" id="TIGR02493">
    <property type="entry name" value="PFLA"/>
    <property type="match status" value="1"/>
</dbReference>
<comment type="similarity">
    <text evidence="2 10">Belongs to the organic radical-activating enzymes family.</text>
</comment>
<evidence type="ECO:0000313" key="12">
    <source>
        <dbReference type="EMBL" id="HJF94190.1"/>
    </source>
</evidence>
<dbReference type="InterPro" id="IPR012838">
    <property type="entry name" value="PFL1_activating"/>
</dbReference>